<dbReference type="CDD" id="cd01650">
    <property type="entry name" value="RT_nLTR_like"/>
    <property type="match status" value="1"/>
</dbReference>
<dbReference type="EMBL" id="DF844638">
    <property type="protein sequence ID" value="GAT48527.1"/>
    <property type="molecule type" value="Genomic_DNA"/>
</dbReference>
<reference evidence="4" key="1">
    <citation type="submission" date="2014-09" db="EMBL/GenBank/DDBJ databases">
        <title>Genome sequence of the luminous mushroom Mycena chlorophos for searching fungal bioluminescence genes.</title>
        <authorList>
            <person name="Tanaka Y."/>
            <person name="Kasuga D."/>
            <person name="Oba Y."/>
            <person name="Hase S."/>
            <person name="Sato K."/>
            <person name="Oba Y."/>
            <person name="Sakakibara Y."/>
        </authorList>
    </citation>
    <scope>NUCLEOTIDE SEQUENCE</scope>
</reference>
<feature type="domain" description="RNase H type-1" evidence="3">
    <location>
        <begin position="908"/>
        <end position="1048"/>
    </location>
</feature>
<dbReference type="SUPFAM" id="SSF56219">
    <property type="entry name" value="DNase I-like"/>
    <property type="match status" value="1"/>
</dbReference>
<accession>A0ABQ0LBM2</accession>
<gene>
    <name evidence="4" type="ORF">MCHLO_05921</name>
</gene>
<evidence type="ECO:0000259" key="3">
    <source>
        <dbReference type="PROSITE" id="PS50879"/>
    </source>
</evidence>
<dbReference type="Pfam" id="PF00078">
    <property type="entry name" value="RVT_1"/>
    <property type="match status" value="1"/>
</dbReference>
<evidence type="ECO:0000313" key="4">
    <source>
        <dbReference type="EMBL" id="GAT48527.1"/>
    </source>
</evidence>
<feature type="compositionally biased region" description="Basic and acidic residues" evidence="1">
    <location>
        <begin position="1031"/>
        <end position="1048"/>
    </location>
</feature>
<dbReference type="SUPFAM" id="SSF53098">
    <property type="entry name" value="Ribonuclease H-like"/>
    <property type="match status" value="1"/>
</dbReference>
<dbReference type="InterPro" id="IPR036397">
    <property type="entry name" value="RNaseH_sf"/>
</dbReference>
<dbReference type="InterPro" id="IPR043502">
    <property type="entry name" value="DNA/RNA_pol_sf"/>
</dbReference>
<dbReference type="InterPro" id="IPR000477">
    <property type="entry name" value="RT_dom"/>
</dbReference>
<dbReference type="Proteomes" id="UP000815677">
    <property type="component" value="Unassembled WGS sequence"/>
</dbReference>
<sequence length="1259" mass="142333">MWTLLRIPSPDIVAIQLVGTFGTIRIVNVYNDGTHNNTIKTLLEYLEDPNNRTHVREPLRYIWGADWNRHHPDWEDIERNAHLLTTDATEFAEPLRVLLSMYSMRMVLPRDTPTLQSFATGNYTRVDNVHFSAPLLPHLVRCYTDPQQRPVKTDHFPILTTLELEIPTAKHQPRPKYRETDWGKYRTAIVERLKDLPRPRTYTTTAEVDEAIKGIERAIADTTRALVPESKPPHPWKRWYNKVLDKQRAASARLARDSYRWRLEPDHPVHVEAKEARKAFAKAVNEAKRNTWTKFLLDATGSEVWKVSKFVTGDRGDGGMTRVPTLEKKGPRTRRAETEDGKVDLFRREFYPEPMIVSSVPPNHQYPQPAFEHRSVSNEILREAIAGMAPYKATLPGTPANCVFTECENILVPFLGPVYRALDDLRHYPDGWADIQTIVLRKPGKPDYADPAAYRPIVLSNGLARLYHACKTKQLVRDAELAGILPANQYGARPGRSTTDALHMAVRTVKRAWTADKVASVLCMDVKGAFPSVDLKRLKHDMRDRGVPSEYADLVERRYAKRRSRMAFGDYTSEWYEIGGGLDQGDPLSGILYLLYNSSLAEVPSKRGESAVVFVDDDTLISAADNFQKTHKKMHDMTYRNQGTEHWAVDHNGSFGPAKYQLLDATRKRVKTPNGPKKTAPMPRKDLVLGDNTIRSREAVKLLGLLLDRELRWHHQETALVGKGHAWLSTFARLATATGGLKAASMRRLYLAICVPQMLYGADVFLEPNEPGSKGKREKRVVKQIRTIQRKAALAITGAMPSTPTEVLDAYAALLPVDEMIAKARETAALRLATLPEDHPLQKPFAKPANPTRKQDRDSLHALARMLPHPAKDFETIPAVRSIAKNPPTINTIIAKTRKAAIALEKADRATWRVYTDGSGIDGNIGAAAVLYRGEAEWGSMRTKLGTEKEHTVYEGEAVGCGMALELLRVQDNVEGPVTVVVDNQAAVRAVNATTAKPASWIWDDWHAKFSSLLTKHPNITLTIRWAPGHEDIPGNERADEEAKRAAKGDVTPNEAIPRSYRPPLPISKSAVKQWLNAERKTRVEQGWRKSKRHTRTTQYDNKLRKGSYLALMDHIPRSYAAIILQLRTGHCLLAKHMHRIRRADSPICPCCRQADESVAHYLLHCPAHHQARTMLYAEGRRDTQNITKLLGDARLLRPLMWFIYRTNRFGTVHRQLPIPPDPTKPTRDEIITRLDRLANAVSWDLDETSLPRHAKPFG</sequence>
<keyword evidence="5" id="KW-1185">Reference proteome</keyword>
<keyword evidence="4" id="KW-0808">Transferase</keyword>
<name>A0ABQ0LBM2_MYCCL</name>
<evidence type="ECO:0000256" key="1">
    <source>
        <dbReference type="SAM" id="MobiDB-lite"/>
    </source>
</evidence>
<feature type="domain" description="Reverse transcriptase" evidence="2">
    <location>
        <begin position="421"/>
        <end position="707"/>
    </location>
</feature>
<dbReference type="Pfam" id="PF00075">
    <property type="entry name" value="RNase_H"/>
    <property type="match status" value="1"/>
</dbReference>
<feature type="region of interest" description="Disordered" evidence="1">
    <location>
        <begin position="1031"/>
        <end position="1063"/>
    </location>
</feature>
<dbReference type="PANTHER" id="PTHR33481">
    <property type="entry name" value="REVERSE TRANSCRIPTASE"/>
    <property type="match status" value="1"/>
</dbReference>
<dbReference type="SUPFAM" id="SSF56672">
    <property type="entry name" value="DNA/RNA polymerases"/>
    <property type="match status" value="1"/>
</dbReference>
<feature type="region of interest" description="Disordered" evidence="1">
    <location>
        <begin position="316"/>
        <end position="336"/>
    </location>
</feature>
<dbReference type="Pfam" id="PF14529">
    <property type="entry name" value="Exo_endo_phos_2"/>
    <property type="match status" value="1"/>
</dbReference>
<proteinExistence type="predicted"/>
<keyword evidence="4" id="KW-0548">Nucleotidyltransferase</keyword>
<dbReference type="InterPro" id="IPR002156">
    <property type="entry name" value="RNaseH_domain"/>
</dbReference>
<dbReference type="InterPro" id="IPR036691">
    <property type="entry name" value="Endo/exonu/phosph_ase_sf"/>
</dbReference>
<dbReference type="CDD" id="cd09276">
    <property type="entry name" value="Rnase_HI_RT_non_LTR"/>
    <property type="match status" value="1"/>
</dbReference>
<feature type="compositionally biased region" description="Basic and acidic residues" evidence="1">
    <location>
        <begin position="325"/>
        <end position="336"/>
    </location>
</feature>
<dbReference type="InterPro" id="IPR012337">
    <property type="entry name" value="RNaseH-like_sf"/>
</dbReference>
<protein>
    <submittedName>
        <fullName evidence="4">RNA-directed DNA polymerase from transposon X-element</fullName>
    </submittedName>
</protein>
<keyword evidence="4" id="KW-0695">RNA-directed DNA polymerase</keyword>
<dbReference type="PROSITE" id="PS50879">
    <property type="entry name" value="RNASE_H_1"/>
    <property type="match status" value="1"/>
</dbReference>
<evidence type="ECO:0000259" key="2">
    <source>
        <dbReference type="PROSITE" id="PS50878"/>
    </source>
</evidence>
<dbReference type="InterPro" id="IPR005135">
    <property type="entry name" value="Endo/exonuclease/phosphatase"/>
</dbReference>
<organism evidence="4 5">
    <name type="scientific">Mycena chlorophos</name>
    <name type="common">Agaric fungus</name>
    <name type="synonym">Agaricus chlorophos</name>
    <dbReference type="NCBI Taxonomy" id="658473"/>
    <lineage>
        <taxon>Eukaryota</taxon>
        <taxon>Fungi</taxon>
        <taxon>Dikarya</taxon>
        <taxon>Basidiomycota</taxon>
        <taxon>Agaricomycotina</taxon>
        <taxon>Agaricomycetes</taxon>
        <taxon>Agaricomycetidae</taxon>
        <taxon>Agaricales</taxon>
        <taxon>Marasmiineae</taxon>
        <taxon>Mycenaceae</taxon>
        <taxon>Mycena</taxon>
    </lineage>
</organism>
<dbReference type="Gene3D" id="3.60.10.10">
    <property type="entry name" value="Endonuclease/exonuclease/phosphatase"/>
    <property type="match status" value="1"/>
</dbReference>
<evidence type="ECO:0000313" key="5">
    <source>
        <dbReference type="Proteomes" id="UP000815677"/>
    </source>
</evidence>
<dbReference type="PROSITE" id="PS50878">
    <property type="entry name" value="RT_POL"/>
    <property type="match status" value="1"/>
</dbReference>
<dbReference type="GO" id="GO:0003964">
    <property type="term" value="F:RNA-directed DNA polymerase activity"/>
    <property type="evidence" value="ECO:0007669"/>
    <property type="project" value="UniProtKB-KW"/>
</dbReference>
<dbReference type="PANTHER" id="PTHR33481:SF1">
    <property type="entry name" value="ENDONUCLEASE_EXONUCLEASE_PHOSPHATASE DOMAIN-CONTAINING PROTEIN-RELATED"/>
    <property type="match status" value="1"/>
</dbReference>
<dbReference type="Gene3D" id="3.30.420.10">
    <property type="entry name" value="Ribonuclease H-like superfamily/Ribonuclease H"/>
    <property type="match status" value="1"/>
</dbReference>